<reference evidence="5" key="1">
    <citation type="journal article" date="2020" name="Stud. Mycol.">
        <title>101 Dothideomycetes genomes: a test case for predicting lifestyles and emergence of pathogens.</title>
        <authorList>
            <person name="Haridas S."/>
            <person name="Albert R."/>
            <person name="Binder M."/>
            <person name="Bloem J."/>
            <person name="Labutti K."/>
            <person name="Salamov A."/>
            <person name="Andreopoulos B."/>
            <person name="Baker S."/>
            <person name="Barry K."/>
            <person name="Bills G."/>
            <person name="Bluhm B."/>
            <person name="Cannon C."/>
            <person name="Castanera R."/>
            <person name="Culley D."/>
            <person name="Daum C."/>
            <person name="Ezra D."/>
            <person name="Gonzalez J."/>
            <person name="Henrissat B."/>
            <person name="Kuo A."/>
            <person name="Liang C."/>
            <person name="Lipzen A."/>
            <person name="Lutzoni F."/>
            <person name="Magnuson J."/>
            <person name="Mondo S."/>
            <person name="Nolan M."/>
            <person name="Ohm R."/>
            <person name="Pangilinan J."/>
            <person name="Park H.-J."/>
            <person name="Ramirez L."/>
            <person name="Alfaro M."/>
            <person name="Sun H."/>
            <person name="Tritt A."/>
            <person name="Yoshinaga Y."/>
            <person name="Zwiers L.-H."/>
            <person name="Turgeon B."/>
            <person name="Goodwin S."/>
            <person name="Spatafora J."/>
            <person name="Crous P."/>
            <person name="Grigoriev I."/>
        </authorList>
    </citation>
    <scope>NUCLEOTIDE SEQUENCE</scope>
    <source>
        <strain evidence="5">CBS 116005</strain>
    </source>
</reference>
<feature type="domain" description="DUF7801" evidence="4">
    <location>
        <begin position="754"/>
        <end position="820"/>
    </location>
</feature>
<dbReference type="Pfam" id="PF15456">
    <property type="entry name" value="Uds1"/>
    <property type="match status" value="1"/>
</dbReference>
<feature type="coiled-coil region" evidence="1">
    <location>
        <begin position="592"/>
        <end position="817"/>
    </location>
</feature>
<proteinExistence type="predicted"/>
<sequence length="891" mass="99681">MPRLVVKVAGAPNSTRWTLSQNHVGALISSPQSPTAARNPFATFRKEKEAAAERTATMQQQQQQQQHQHHHHHPNGGYSSGRSSSGLEQNGMALPRYESFDGSQYSVATGMARQSELLANGYHETGDYLYGTTMEERASQGLGLDTRTRAPSQDPDPVGHHLLYENALVDSQSYGILDIAEVDELKKERTRLIARLEAAKRKLALESKVKDAAQNLQRLYSVNGKSRPDTPQSPGSPKHGRKSLLASSRNRTGSTGSMGGTLDRAEDELAMSIKTVDELNEQIKTLLDRRQYVEGALLRHTAAVLAEQATRASQKISGAALSKGSRGMDVYDEEDEDDLDEWSPDEFDGIRAFLSNGGAISGKNLRKGAGARKLHEDHEQQLADVQTRLEQLNDQMRHVIVEASRTRGKDPLPELDLHDDDEDPALRLEQRFGRLESNLKNLRQEQEDARMQHQSELESLRQQHDAAILQHQAELESSRQEQEAVLTQHRSELESVRQEHEVALMQHQAELDMAKDRGEKENGHVQKLNEYEATLSGLWDIIQSGASSRHPSMMADRDVEEPTSPAAPLTPLKEDFSLQAFSAHVQHLFDRTQSAKEQQDILRRQIQQQRELNGKSDGEKDSQLADLQTMHDQLAQEHAAAQEEVTRAMGLHTTAEREASEAKLELVNITNEYQGLKKALDEKDARHNELSSQLESANAARETAEKQHQDLESEFVRLTTELTMAKAELDGAYGSRAERAKEAQAADLAGLTEQHEAVKTRAQQLEQELSEMTADFQDLTRESVQLEKERGQLEDLIDGLRERVDGLEAQLHDEKVRWLGTRSPDAGSEAGGSIAAAREPTSMMVLRQEFKKMMRENRAEGVKALRVCHRLCFCFSLDHLCVEMLTMIFAG</sequence>
<keyword evidence="1" id="KW-0175">Coiled coil</keyword>
<feature type="domain" description="Up-regulated during septation protein 1" evidence="3">
    <location>
        <begin position="161"/>
        <end position="306"/>
    </location>
</feature>
<dbReference type="Proteomes" id="UP000799436">
    <property type="component" value="Unassembled WGS sequence"/>
</dbReference>
<feature type="compositionally biased region" description="Polar residues" evidence="2">
    <location>
        <begin position="245"/>
        <end position="255"/>
    </location>
</feature>
<feature type="region of interest" description="Disordered" evidence="2">
    <location>
        <begin position="47"/>
        <end position="89"/>
    </location>
</feature>
<keyword evidence="6" id="KW-1185">Reference proteome</keyword>
<gene>
    <name evidence="5" type="ORF">EJ03DRAFT_326460</name>
</gene>
<dbReference type="PANTHER" id="PTHR45615:SF63">
    <property type="entry name" value="CHROMOSOME UNDETERMINED SCAFFOLD_10, WHOLE GENOME SHOTGUN SEQUENCE"/>
    <property type="match status" value="1"/>
</dbReference>
<evidence type="ECO:0000256" key="2">
    <source>
        <dbReference type="SAM" id="MobiDB-lite"/>
    </source>
</evidence>
<dbReference type="Pfam" id="PF25078">
    <property type="entry name" value="DUF7801"/>
    <property type="match status" value="2"/>
</dbReference>
<dbReference type="InterPro" id="IPR056703">
    <property type="entry name" value="DUF7801"/>
</dbReference>
<dbReference type="AlphaFoldDB" id="A0A6G1LD70"/>
<protein>
    <submittedName>
        <fullName evidence="5">Uncharacterized protein</fullName>
    </submittedName>
</protein>
<dbReference type="InterPro" id="IPR029191">
    <property type="entry name" value="Uds1"/>
</dbReference>
<evidence type="ECO:0000313" key="5">
    <source>
        <dbReference type="EMBL" id="KAF2770580.1"/>
    </source>
</evidence>
<evidence type="ECO:0000259" key="4">
    <source>
        <dbReference type="Pfam" id="PF25078"/>
    </source>
</evidence>
<name>A0A6G1LD70_9PEZI</name>
<feature type="region of interest" description="Disordered" evidence="2">
    <location>
        <begin position="219"/>
        <end position="263"/>
    </location>
</feature>
<evidence type="ECO:0000256" key="1">
    <source>
        <dbReference type="SAM" id="Coils"/>
    </source>
</evidence>
<feature type="compositionally biased region" description="Low complexity" evidence="2">
    <location>
        <begin position="53"/>
        <end position="66"/>
    </location>
</feature>
<feature type="compositionally biased region" description="Low complexity" evidence="2">
    <location>
        <begin position="76"/>
        <end position="86"/>
    </location>
</feature>
<dbReference type="EMBL" id="ML995825">
    <property type="protein sequence ID" value="KAF2770580.1"/>
    <property type="molecule type" value="Genomic_DNA"/>
</dbReference>
<evidence type="ECO:0000313" key="6">
    <source>
        <dbReference type="Proteomes" id="UP000799436"/>
    </source>
</evidence>
<accession>A0A6G1LD70</accession>
<evidence type="ECO:0000259" key="3">
    <source>
        <dbReference type="Pfam" id="PF15456"/>
    </source>
</evidence>
<dbReference type="PANTHER" id="PTHR45615">
    <property type="entry name" value="MYOSIN HEAVY CHAIN, NON-MUSCLE"/>
    <property type="match status" value="1"/>
</dbReference>
<feature type="compositionally biased region" description="Polar residues" evidence="2">
    <location>
        <begin position="219"/>
        <end position="235"/>
    </location>
</feature>
<feature type="domain" description="DUF7801" evidence="4">
    <location>
        <begin position="695"/>
        <end position="746"/>
    </location>
</feature>
<organism evidence="5 6">
    <name type="scientific">Teratosphaeria nubilosa</name>
    <dbReference type="NCBI Taxonomy" id="161662"/>
    <lineage>
        <taxon>Eukaryota</taxon>
        <taxon>Fungi</taxon>
        <taxon>Dikarya</taxon>
        <taxon>Ascomycota</taxon>
        <taxon>Pezizomycotina</taxon>
        <taxon>Dothideomycetes</taxon>
        <taxon>Dothideomycetidae</taxon>
        <taxon>Mycosphaerellales</taxon>
        <taxon>Teratosphaeriaceae</taxon>
        <taxon>Teratosphaeria</taxon>
    </lineage>
</organism>
<dbReference type="OrthoDB" id="5569911at2759"/>
<feature type="coiled-coil region" evidence="1">
    <location>
        <begin position="375"/>
        <end position="517"/>
    </location>
</feature>
<dbReference type="Gene3D" id="1.10.287.1490">
    <property type="match status" value="1"/>
</dbReference>